<dbReference type="Gene3D" id="3.40.50.300">
    <property type="entry name" value="P-loop containing nucleotide triphosphate hydrolases"/>
    <property type="match status" value="1"/>
</dbReference>
<proteinExistence type="predicted"/>
<dbReference type="Pfam" id="PF05707">
    <property type="entry name" value="Zot"/>
    <property type="match status" value="1"/>
</dbReference>
<dbReference type="Proteomes" id="UP000785180">
    <property type="component" value="Unassembled WGS sequence"/>
</dbReference>
<evidence type="ECO:0000313" key="3">
    <source>
        <dbReference type="Proteomes" id="UP000785180"/>
    </source>
</evidence>
<organism evidence="2 3">
    <name type="scientific">Clostridium botulinum</name>
    <dbReference type="NCBI Taxonomy" id="1491"/>
    <lineage>
        <taxon>Bacteria</taxon>
        <taxon>Bacillati</taxon>
        <taxon>Bacillota</taxon>
        <taxon>Clostridia</taxon>
        <taxon>Eubacteriales</taxon>
        <taxon>Clostridiaceae</taxon>
        <taxon>Clostridium</taxon>
    </lineage>
</organism>
<evidence type="ECO:0000313" key="2">
    <source>
        <dbReference type="EMBL" id="NFU61042.1"/>
    </source>
</evidence>
<feature type="domain" description="Zona occludens toxin N-terminal" evidence="1">
    <location>
        <begin position="2"/>
        <end position="91"/>
    </location>
</feature>
<dbReference type="EMBL" id="SXDK01000035">
    <property type="protein sequence ID" value="NFU61042.1"/>
    <property type="molecule type" value="Genomic_DNA"/>
</dbReference>
<gene>
    <name evidence="2" type="ORF">FDF67_12880</name>
</gene>
<reference evidence="2" key="1">
    <citation type="submission" date="2019-04" db="EMBL/GenBank/DDBJ databases">
        <title>Genome sequencing of Clostridium botulinum Groups I-IV and Clostridium butyricum.</title>
        <authorList>
            <person name="Brunt J."/>
            <person name="Van Vliet A.H.M."/>
            <person name="Stringer S.C."/>
            <person name="Carter A.T."/>
            <person name="Peck M.W."/>
        </authorList>
    </citation>
    <scope>NUCLEOTIDE SEQUENCE</scope>
    <source>
        <strain evidence="2">7221C</strain>
    </source>
</reference>
<name>A0A9Q4TQH6_CLOBO</name>
<feature type="non-terminal residue" evidence="2">
    <location>
        <position position="1"/>
    </location>
</feature>
<evidence type="ECO:0000259" key="1">
    <source>
        <dbReference type="Pfam" id="PF05707"/>
    </source>
</evidence>
<dbReference type="InterPro" id="IPR008900">
    <property type="entry name" value="Zot_N"/>
</dbReference>
<comment type="caution">
    <text evidence="2">The sequence shown here is derived from an EMBL/GenBank/DDBJ whole genome shotgun (WGS) entry which is preliminary data.</text>
</comment>
<dbReference type="InterPro" id="IPR027417">
    <property type="entry name" value="P-loop_NTPase"/>
</dbReference>
<protein>
    <recommendedName>
        <fullName evidence="1">Zona occludens toxin N-terminal domain-containing protein</fullName>
    </recommendedName>
</protein>
<accession>A0A9Q4TQH6</accession>
<dbReference type="AlphaFoldDB" id="A0A9Q4TQH6"/>
<sequence length="129" mass="15501">LEFFTQHRHLGFDIIIISQFDRLIDAQVRCLFEYNCVHRKANNFGFIGMILTIFHVPLFVQVNHWYGVNQVTSKKFFTYSKKYADIYDSYAYRNEIIKKLEKKYGKEKMEELMGWKRKSKKEKLDSKGA</sequence>